<name>A0A2I0K925_PUNGR</name>
<protein>
    <submittedName>
        <fullName evidence="1">Uncharacterized protein</fullName>
    </submittedName>
</protein>
<evidence type="ECO:0000313" key="2">
    <source>
        <dbReference type="Proteomes" id="UP000233551"/>
    </source>
</evidence>
<sequence>MSPSCVTPLPELSHPALSLQQTLPITTYSNHAMDHLKLRELASPTSRSSPPLQATSQSVASALSSQDTTSTCTSVCRRPVSYIFNSSVSFRSDSGSQSDSGLWNLSRIGQFVRLIKVPIGGTNGLQVIFLARYSDEEFFRVRCKGSKEIYFPYYGLYGIDKIWRDDVLPCRIVLAANNLAGAAYDNFLDHTYLADRKTTIRKYLEISRSGIMEEEPPEFLKSCYHG</sequence>
<dbReference type="Proteomes" id="UP000233551">
    <property type="component" value="Unassembled WGS sequence"/>
</dbReference>
<proteinExistence type="predicted"/>
<organism evidence="1 2">
    <name type="scientific">Punica granatum</name>
    <name type="common">Pomegranate</name>
    <dbReference type="NCBI Taxonomy" id="22663"/>
    <lineage>
        <taxon>Eukaryota</taxon>
        <taxon>Viridiplantae</taxon>
        <taxon>Streptophyta</taxon>
        <taxon>Embryophyta</taxon>
        <taxon>Tracheophyta</taxon>
        <taxon>Spermatophyta</taxon>
        <taxon>Magnoliopsida</taxon>
        <taxon>eudicotyledons</taxon>
        <taxon>Gunneridae</taxon>
        <taxon>Pentapetalae</taxon>
        <taxon>rosids</taxon>
        <taxon>malvids</taxon>
        <taxon>Myrtales</taxon>
        <taxon>Lythraceae</taxon>
        <taxon>Punica</taxon>
    </lineage>
</organism>
<gene>
    <name evidence="1" type="ORF">CRG98_014504</name>
</gene>
<comment type="caution">
    <text evidence="1">The sequence shown here is derived from an EMBL/GenBank/DDBJ whole genome shotgun (WGS) entry which is preliminary data.</text>
</comment>
<reference evidence="1 2" key="1">
    <citation type="submission" date="2017-11" db="EMBL/GenBank/DDBJ databases">
        <title>De-novo sequencing of pomegranate (Punica granatum L.) genome.</title>
        <authorList>
            <person name="Akparov Z."/>
            <person name="Amiraslanov A."/>
            <person name="Hajiyeva S."/>
            <person name="Abbasov M."/>
            <person name="Kaur K."/>
            <person name="Hamwieh A."/>
            <person name="Solovyev V."/>
            <person name="Salamov A."/>
            <person name="Braich B."/>
            <person name="Kosarev P."/>
            <person name="Mahmoud A."/>
            <person name="Hajiyev E."/>
            <person name="Babayeva S."/>
            <person name="Izzatullayeva V."/>
            <person name="Mammadov A."/>
            <person name="Mammadov A."/>
            <person name="Sharifova S."/>
            <person name="Ojaghi J."/>
            <person name="Eynullazada K."/>
            <person name="Bayramov B."/>
            <person name="Abdulazimova A."/>
            <person name="Shahmuradov I."/>
        </authorList>
    </citation>
    <scope>NUCLEOTIDE SEQUENCE [LARGE SCALE GENOMIC DNA]</scope>
    <source>
        <strain evidence="2">cv. AG2017</strain>
        <tissue evidence="1">Leaf</tissue>
    </source>
</reference>
<keyword evidence="2" id="KW-1185">Reference proteome</keyword>
<dbReference type="AlphaFoldDB" id="A0A2I0K925"/>
<dbReference type="EMBL" id="PGOL01000770">
    <property type="protein sequence ID" value="PKI65035.1"/>
    <property type="molecule type" value="Genomic_DNA"/>
</dbReference>
<dbReference type="PANTHER" id="PTHR35748">
    <property type="entry name" value="OS05G0358400 PROTEIN"/>
    <property type="match status" value="1"/>
</dbReference>
<dbReference type="PANTHER" id="PTHR35748:SF1">
    <property type="entry name" value="OS05G0358400 PROTEIN"/>
    <property type="match status" value="1"/>
</dbReference>
<accession>A0A2I0K925</accession>
<evidence type="ECO:0000313" key="1">
    <source>
        <dbReference type="EMBL" id="PKI65035.1"/>
    </source>
</evidence>